<name>F6GV63_VITVI</name>
<organism evidence="4 5">
    <name type="scientific">Vitis vinifera</name>
    <name type="common">Grape</name>
    <dbReference type="NCBI Taxonomy" id="29760"/>
    <lineage>
        <taxon>Eukaryota</taxon>
        <taxon>Viridiplantae</taxon>
        <taxon>Streptophyta</taxon>
        <taxon>Embryophyta</taxon>
        <taxon>Tracheophyta</taxon>
        <taxon>Spermatophyta</taxon>
        <taxon>Magnoliopsida</taxon>
        <taxon>eudicotyledons</taxon>
        <taxon>Gunneridae</taxon>
        <taxon>Pentapetalae</taxon>
        <taxon>rosids</taxon>
        <taxon>Vitales</taxon>
        <taxon>Vitaceae</taxon>
        <taxon>Viteae</taxon>
        <taxon>Vitis</taxon>
    </lineage>
</organism>
<dbReference type="PaxDb" id="29760-VIT_15s0021g02570.t01"/>
<proteinExistence type="predicted"/>
<dbReference type="OrthoDB" id="1933107at2759"/>
<dbReference type="HOGENOM" id="CLU_835235_0_0_1"/>
<dbReference type="Pfam" id="PF16417">
    <property type="entry name" value="CNOT1_TTP_bind"/>
    <property type="match status" value="1"/>
</dbReference>
<dbReference type="GO" id="GO:0030015">
    <property type="term" value="C:CCR4-NOT core complex"/>
    <property type="evidence" value="ECO:0007669"/>
    <property type="project" value="InterPro"/>
</dbReference>
<dbReference type="InterPro" id="IPR038535">
    <property type="entry name" value="CNOT1_TTP_bind_sf"/>
</dbReference>
<evidence type="ECO:0000313" key="4">
    <source>
        <dbReference type="EMBL" id="CCB43845.1"/>
    </source>
</evidence>
<dbReference type="FunFam" id="1.25.40.840:FF:000003">
    <property type="entry name" value="Transcription regulator"/>
    <property type="match status" value="1"/>
</dbReference>
<dbReference type="InterPro" id="IPR032194">
    <property type="entry name" value="CNOT1_HEAT"/>
</dbReference>
<keyword evidence="5" id="KW-1185">Reference proteome</keyword>
<dbReference type="Proteomes" id="UP000009183">
    <property type="component" value="Chromosome 15"/>
</dbReference>
<dbReference type="PANTHER" id="PTHR13162">
    <property type="entry name" value="CCR4-NOT TRANSCRIPTION COMPLEX"/>
    <property type="match status" value="1"/>
</dbReference>
<feature type="domain" description="CCR4-NOT transcription complex subunit 1 TTP binding" evidence="2">
    <location>
        <begin position="113"/>
        <end position="291"/>
    </location>
</feature>
<feature type="region of interest" description="Disordered" evidence="1">
    <location>
        <begin position="293"/>
        <end position="333"/>
    </location>
</feature>
<accession>F6GV63</accession>
<reference evidence="5" key="1">
    <citation type="journal article" date="2007" name="Nature">
        <title>The grapevine genome sequence suggests ancestral hexaploidization in major angiosperm phyla.</title>
        <authorList>
            <consortium name="The French-Italian Public Consortium for Grapevine Genome Characterization."/>
            <person name="Jaillon O."/>
            <person name="Aury J.-M."/>
            <person name="Noel B."/>
            <person name="Policriti A."/>
            <person name="Clepet C."/>
            <person name="Casagrande A."/>
            <person name="Choisne N."/>
            <person name="Aubourg S."/>
            <person name="Vitulo N."/>
            <person name="Jubin C."/>
            <person name="Vezzi A."/>
            <person name="Legeai F."/>
            <person name="Hugueney P."/>
            <person name="Dasilva C."/>
            <person name="Horner D."/>
            <person name="Mica E."/>
            <person name="Jublot D."/>
            <person name="Poulain J."/>
            <person name="Bruyere C."/>
            <person name="Billault A."/>
            <person name="Segurens B."/>
            <person name="Gouyvenoux M."/>
            <person name="Ugarte E."/>
            <person name="Cattonaro F."/>
            <person name="Anthouard V."/>
            <person name="Vico V."/>
            <person name="Del Fabbro C."/>
            <person name="Alaux M."/>
            <person name="Di Gaspero G."/>
            <person name="Dumas V."/>
            <person name="Felice N."/>
            <person name="Paillard S."/>
            <person name="Juman I."/>
            <person name="Moroldo M."/>
            <person name="Scalabrin S."/>
            <person name="Canaguier A."/>
            <person name="Le Clainche I."/>
            <person name="Malacrida G."/>
            <person name="Durand E."/>
            <person name="Pesole G."/>
            <person name="Laucou V."/>
            <person name="Chatelet P."/>
            <person name="Merdinoglu D."/>
            <person name="Delledonne M."/>
            <person name="Pezzotti M."/>
            <person name="Lecharny A."/>
            <person name="Scarpelli C."/>
            <person name="Artiguenave F."/>
            <person name="Pe M.E."/>
            <person name="Valle G."/>
            <person name="Morgante M."/>
            <person name="Caboche M."/>
            <person name="Adam-Blondon A.-F."/>
            <person name="Weissenbach J."/>
            <person name="Quetier F."/>
            <person name="Wincker P."/>
        </authorList>
    </citation>
    <scope>NUCLEOTIDE SEQUENCE [LARGE SCALE GENOMIC DNA]</scope>
    <source>
        <strain evidence="5">cv. Pinot noir / PN40024</strain>
    </source>
</reference>
<evidence type="ECO:0000256" key="1">
    <source>
        <dbReference type="SAM" id="MobiDB-lite"/>
    </source>
</evidence>
<evidence type="ECO:0000259" key="2">
    <source>
        <dbReference type="Pfam" id="PF16417"/>
    </source>
</evidence>
<dbReference type="STRING" id="29760.F6GV63"/>
<protein>
    <recommendedName>
        <fullName evidence="6">CCR4-NOT transcription complex subunit 1</fullName>
    </recommendedName>
</protein>
<feature type="compositionally biased region" description="Basic and acidic residues" evidence="1">
    <location>
        <begin position="320"/>
        <end position="333"/>
    </location>
</feature>
<dbReference type="eggNOG" id="KOG1831">
    <property type="taxonomic scope" value="Eukaryota"/>
</dbReference>
<dbReference type="AlphaFoldDB" id="F6GV63"/>
<gene>
    <name evidence="4" type="ordered locus">VIT_15s0021g02570</name>
</gene>
<feature type="compositionally biased region" description="Polar residues" evidence="1">
    <location>
        <begin position="299"/>
        <end position="319"/>
    </location>
</feature>
<dbReference type="Pfam" id="PF16418">
    <property type="entry name" value="CNOT1_HEAT"/>
    <property type="match status" value="1"/>
</dbReference>
<evidence type="ECO:0000313" key="5">
    <source>
        <dbReference type="Proteomes" id="UP000009183"/>
    </source>
</evidence>
<evidence type="ECO:0008006" key="6">
    <source>
        <dbReference type="Google" id="ProtNLM"/>
    </source>
</evidence>
<dbReference type="EMBL" id="FN594952">
    <property type="protein sequence ID" value="CCB43845.1"/>
    <property type="molecule type" value="Genomic_DNA"/>
</dbReference>
<dbReference type="GO" id="GO:0017148">
    <property type="term" value="P:negative regulation of translation"/>
    <property type="evidence" value="ECO:0007669"/>
    <property type="project" value="InterPro"/>
</dbReference>
<dbReference type="InParanoid" id="F6GV63"/>
<sequence length="333" mass="37667">MGKILSQVLELIPSPFSIRLAALASRHELVDLEKWLPDNLTTYKDIFFEECLKFLREIQFGAAQVSSSSFHHSGAIMDLYSETSSTFLKVLHAHTGLVTSSQLSEEMERLHVTIMRANPKFQSCGATDSSISDRYAEDIEAESNSYFLQMYSCQLTVDAVVLKLSQFKESSEKREQLIYECMIANLFEECKFFPKYPERQLRIAAVLFGSVISHQLVTHLSLGIALRYVLDAMRKPPDAKMFVFGTKALEQFADRLVEWPQYCNHILQISHLRNTHPDLVAFVEQTLARVSSGHLESDGGNNSDDQHHGSTQLTSVNMEETTKELSKGCTREG</sequence>
<feature type="domain" description="CCR4-NOT transcription complex subunit 1 HEAT repeat" evidence="3">
    <location>
        <begin position="3"/>
        <end position="91"/>
    </location>
</feature>
<dbReference type="InterPro" id="IPR032193">
    <property type="entry name" value="CNOT1_TTP_bind"/>
</dbReference>
<dbReference type="PANTHER" id="PTHR13162:SF8">
    <property type="entry name" value="CCR4-NOT TRANSCRIPTION COMPLEX SUBUNIT 1"/>
    <property type="match status" value="1"/>
</dbReference>
<dbReference type="Gene3D" id="1.25.40.840">
    <property type="entry name" value="CCR4-NOT transcription complex subunit 1 TTP binding domain"/>
    <property type="match status" value="1"/>
</dbReference>
<evidence type="ECO:0000259" key="3">
    <source>
        <dbReference type="Pfam" id="PF16418"/>
    </source>
</evidence>
<dbReference type="InterPro" id="IPR040398">
    <property type="entry name" value="Not1"/>
</dbReference>